<evidence type="ECO:0000313" key="2">
    <source>
        <dbReference type="EMBL" id="GAA2700324.1"/>
    </source>
</evidence>
<feature type="coiled-coil region" evidence="1">
    <location>
        <begin position="17"/>
        <end position="44"/>
    </location>
</feature>
<keyword evidence="1" id="KW-0175">Coiled coil</keyword>
<dbReference type="RefSeq" id="WP_346157593.1">
    <property type="nucleotide sequence ID" value="NZ_BAAATE010000060.1"/>
</dbReference>
<accession>A0ABP6FU23</accession>
<reference evidence="3" key="1">
    <citation type="journal article" date="2019" name="Int. J. Syst. Evol. Microbiol.">
        <title>The Global Catalogue of Microorganisms (GCM) 10K type strain sequencing project: providing services to taxonomists for standard genome sequencing and annotation.</title>
        <authorList>
            <consortium name="The Broad Institute Genomics Platform"/>
            <consortium name="The Broad Institute Genome Sequencing Center for Infectious Disease"/>
            <person name="Wu L."/>
            <person name="Ma J."/>
        </authorList>
    </citation>
    <scope>NUCLEOTIDE SEQUENCE [LARGE SCALE GENOMIC DNA]</scope>
    <source>
        <strain evidence="3">JCM 6835</strain>
    </source>
</reference>
<gene>
    <name evidence="2" type="ORF">GCM10010412_097450</name>
</gene>
<dbReference type="EMBL" id="BAAATE010000060">
    <property type="protein sequence ID" value="GAA2700324.1"/>
    <property type="molecule type" value="Genomic_DNA"/>
</dbReference>
<proteinExistence type="predicted"/>
<protein>
    <submittedName>
        <fullName evidence="2">Uncharacterized protein</fullName>
    </submittedName>
</protein>
<comment type="caution">
    <text evidence="2">The sequence shown here is derived from an EMBL/GenBank/DDBJ whole genome shotgun (WGS) entry which is preliminary data.</text>
</comment>
<organism evidence="2 3">
    <name type="scientific">Nonomuraea recticatena</name>
    <dbReference type="NCBI Taxonomy" id="46178"/>
    <lineage>
        <taxon>Bacteria</taxon>
        <taxon>Bacillati</taxon>
        <taxon>Actinomycetota</taxon>
        <taxon>Actinomycetes</taxon>
        <taxon>Streptosporangiales</taxon>
        <taxon>Streptosporangiaceae</taxon>
        <taxon>Nonomuraea</taxon>
    </lineage>
</organism>
<keyword evidence="3" id="KW-1185">Reference proteome</keyword>
<sequence length="109" mass="11999">MAEDLVRVDRQVVADGLQKWQVAAAKAQERLRDAVARIERLHAMTPWGRDASGRDFERVYMADNGPNLVIAWGCGLVEDAVRAGTMVRQSVDAVFDADAEAAARSRKAM</sequence>
<evidence type="ECO:0000256" key="1">
    <source>
        <dbReference type="SAM" id="Coils"/>
    </source>
</evidence>
<evidence type="ECO:0000313" key="3">
    <source>
        <dbReference type="Proteomes" id="UP001501666"/>
    </source>
</evidence>
<dbReference type="Proteomes" id="UP001501666">
    <property type="component" value="Unassembled WGS sequence"/>
</dbReference>
<name>A0ABP6FU23_9ACTN</name>